<dbReference type="PROSITE" id="PS51420">
    <property type="entry name" value="RHO"/>
    <property type="match status" value="1"/>
</dbReference>
<evidence type="ECO:0000256" key="8">
    <source>
        <dbReference type="ARBA" id="ARBA00023288"/>
    </source>
</evidence>
<gene>
    <name evidence="10" type="ORF">BXYJ_LOCUS4524</name>
</gene>
<dbReference type="Proteomes" id="UP000659654">
    <property type="component" value="Unassembled WGS sequence"/>
</dbReference>
<keyword evidence="6" id="KW-0342">GTP-binding</keyword>
<dbReference type="PROSITE" id="PS51419">
    <property type="entry name" value="RAB"/>
    <property type="match status" value="1"/>
</dbReference>
<dbReference type="GO" id="GO:0003924">
    <property type="term" value="F:GTPase activity"/>
    <property type="evidence" value="ECO:0007669"/>
    <property type="project" value="InterPro"/>
</dbReference>
<dbReference type="Proteomes" id="UP000582659">
    <property type="component" value="Unassembled WGS sequence"/>
</dbReference>
<keyword evidence="9" id="KW-0636">Prenylation</keyword>
<dbReference type="PROSITE" id="PS51421">
    <property type="entry name" value="RAS"/>
    <property type="match status" value="1"/>
</dbReference>
<dbReference type="EMBL" id="CAJFCV020000002">
    <property type="protein sequence ID" value="CAG9099552.1"/>
    <property type="molecule type" value="Genomic_DNA"/>
</dbReference>
<dbReference type="AlphaFoldDB" id="A0A7I8WX14"/>
<dbReference type="InterPro" id="IPR027417">
    <property type="entry name" value="P-loop_NTPase"/>
</dbReference>
<keyword evidence="5" id="KW-0547">Nucleotide-binding</keyword>
<evidence type="ECO:0000313" key="11">
    <source>
        <dbReference type="Proteomes" id="UP000659654"/>
    </source>
</evidence>
<dbReference type="SMR" id="A0A7I8WX14"/>
<comment type="subcellular location">
    <subcellularLocation>
        <location evidence="1">Cell membrane</location>
        <topology evidence="1">Lipid-anchor</topology>
        <orientation evidence="1">Cytoplasmic side</orientation>
    </subcellularLocation>
</comment>
<comment type="similarity">
    <text evidence="2">Belongs to the small GTPase superfamily. Rho family.</text>
</comment>
<evidence type="ECO:0000256" key="3">
    <source>
        <dbReference type="ARBA" id="ARBA00022475"/>
    </source>
</evidence>
<evidence type="ECO:0000256" key="2">
    <source>
        <dbReference type="ARBA" id="ARBA00010142"/>
    </source>
</evidence>
<proteinExistence type="inferred from homology"/>
<dbReference type="CDD" id="cd00157">
    <property type="entry name" value="Rho"/>
    <property type="match status" value="1"/>
</dbReference>
<comment type="caution">
    <text evidence="10">The sequence shown here is derived from an EMBL/GenBank/DDBJ whole genome shotgun (WGS) entry which is preliminary data.</text>
</comment>
<dbReference type="FunFam" id="3.40.50.300:FF:000983">
    <property type="entry name" value="Rho family GTPase"/>
    <property type="match status" value="1"/>
</dbReference>
<dbReference type="InterPro" id="IPR003578">
    <property type="entry name" value="Small_GTPase_Rho"/>
</dbReference>
<organism evidence="10 11">
    <name type="scientific">Bursaphelenchus xylophilus</name>
    <name type="common">Pinewood nematode worm</name>
    <name type="synonym">Aphelenchoides xylophilus</name>
    <dbReference type="NCBI Taxonomy" id="6326"/>
    <lineage>
        <taxon>Eukaryota</taxon>
        <taxon>Metazoa</taxon>
        <taxon>Ecdysozoa</taxon>
        <taxon>Nematoda</taxon>
        <taxon>Chromadorea</taxon>
        <taxon>Rhabditida</taxon>
        <taxon>Tylenchina</taxon>
        <taxon>Tylenchomorpha</taxon>
        <taxon>Aphelenchoidea</taxon>
        <taxon>Aphelenchoididae</taxon>
        <taxon>Bursaphelenchus</taxon>
    </lineage>
</organism>
<dbReference type="Gene3D" id="3.40.50.300">
    <property type="entry name" value="P-loop containing nucleotide triphosphate hydrolases"/>
    <property type="match status" value="1"/>
</dbReference>
<accession>A0A7I8WX14</accession>
<dbReference type="SMART" id="SM00175">
    <property type="entry name" value="RAB"/>
    <property type="match status" value="1"/>
</dbReference>
<evidence type="ECO:0000256" key="6">
    <source>
        <dbReference type="ARBA" id="ARBA00023134"/>
    </source>
</evidence>
<dbReference type="InterPro" id="IPR001806">
    <property type="entry name" value="Small_GTPase"/>
</dbReference>
<keyword evidence="7" id="KW-0472">Membrane</keyword>
<evidence type="ECO:0000256" key="5">
    <source>
        <dbReference type="ARBA" id="ARBA00022741"/>
    </source>
</evidence>
<reference evidence="10" key="1">
    <citation type="submission" date="2020-09" db="EMBL/GenBank/DDBJ databases">
        <authorList>
            <person name="Kikuchi T."/>
        </authorList>
    </citation>
    <scope>NUCLEOTIDE SEQUENCE</scope>
    <source>
        <strain evidence="10">Ka4C1</strain>
    </source>
</reference>
<name>A0A7I8WX14_BURXY</name>
<dbReference type="InterPro" id="IPR005225">
    <property type="entry name" value="Small_GTP-bd"/>
</dbReference>
<evidence type="ECO:0000313" key="10">
    <source>
        <dbReference type="EMBL" id="CAD5216427.1"/>
    </source>
</evidence>
<protein>
    <submittedName>
        <fullName evidence="10">(pine wood nematode) hypothetical protein</fullName>
    </submittedName>
</protein>
<dbReference type="PANTHER" id="PTHR24072">
    <property type="entry name" value="RHO FAMILY GTPASE"/>
    <property type="match status" value="1"/>
</dbReference>
<dbReference type="NCBIfam" id="TIGR00231">
    <property type="entry name" value="small_GTP"/>
    <property type="match status" value="1"/>
</dbReference>
<dbReference type="GO" id="GO:0005525">
    <property type="term" value="F:GTP binding"/>
    <property type="evidence" value="ECO:0007669"/>
    <property type="project" value="UniProtKB-KW"/>
</dbReference>
<evidence type="ECO:0000256" key="9">
    <source>
        <dbReference type="ARBA" id="ARBA00023289"/>
    </source>
</evidence>
<dbReference type="GO" id="GO:0007264">
    <property type="term" value="P:small GTPase-mediated signal transduction"/>
    <property type="evidence" value="ECO:0007669"/>
    <property type="project" value="InterPro"/>
</dbReference>
<keyword evidence="8" id="KW-0449">Lipoprotein</keyword>
<dbReference type="SUPFAM" id="SSF52540">
    <property type="entry name" value="P-loop containing nucleoside triphosphate hydrolases"/>
    <property type="match status" value="1"/>
</dbReference>
<dbReference type="SMART" id="SM00174">
    <property type="entry name" value="RHO"/>
    <property type="match status" value="1"/>
</dbReference>
<dbReference type="OrthoDB" id="5783773at2759"/>
<evidence type="ECO:0000256" key="1">
    <source>
        <dbReference type="ARBA" id="ARBA00004342"/>
    </source>
</evidence>
<dbReference type="GO" id="GO:0005886">
    <property type="term" value="C:plasma membrane"/>
    <property type="evidence" value="ECO:0007669"/>
    <property type="project" value="UniProtKB-SubCell"/>
</dbReference>
<evidence type="ECO:0000256" key="7">
    <source>
        <dbReference type="ARBA" id="ARBA00023136"/>
    </source>
</evidence>
<evidence type="ECO:0000256" key="4">
    <source>
        <dbReference type="ARBA" id="ARBA00022481"/>
    </source>
</evidence>
<keyword evidence="4" id="KW-0488">Methylation</keyword>
<keyword evidence="3" id="KW-1003">Cell membrane</keyword>
<sequence length="239" mass="26753">MATMPFSPGDSMAQKQLQSTTQINTQILFYSNPESSNAACKGYIYDRMKKKKEIKVVVVGDGSCGKTSLIIAHSSGQFSEQYIPTAFDDFSVEALVNGKPDMITVSDTAGEEDFSSMRPLSYPDADVFLVCYSVENTDSLKHIQEKWVPEIRHFCPNTPIVIIGNKKDIRDENNRPVVSIEEAEQVARKASGVSLIECSAKTKENVKKVFEMAIKSALAYRNRRSNRVVESIMKLRFVF</sequence>
<dbReference type="PRINTS" id="PR00449">
    <property type="entry name" value="RASTRNSFRMNG"/>
</dbReference>
<dbReference type="EMBL" id="CAJFDI010000002">
    <property type="protein sequence ID" value="CAD5216427.1"/>
    <property type="molecule type" value="Genomic_DNA"/>
</dbReference>
<dbReference type="SMART" id="SM00173">
    <property type="entry name" value="RAS"/>
    <property type="match status" value="1"/>
</dbReference>
<keyword evidence="11" id="KW-1185">Reference proteome</keyword>
<dbReference type="Pfam" id="PF00071">
    <property type="entry name" value="Ras"/>
    <property type="match status" value="1"/>
</dbReference>